<dbReference type="Pfam" id="PF07811">
    <property type="entry name" value="TadE"/>
    <property type="match status" value="1"/>
</dbReference>
<keyword evidence="4" id="KW-1185">Reference proteome</keyword>
<proteinExistence type="predicted"/>
<protein>
    <recommendedName>
        <fullName evidence="2">TadE-like domain-containing protein</fullName>
    </recommendedName>
</protein>
<keyword evidence="1" id="KW-1133">Transmembrane helix</keyword>
<reference evidence="3 4" key="1">
    <citation type="submission" date="2020-08" db="EMBL/GenBank/DDBJ databases">
        <title>Genome sequence of Rhizobiales bacterium strain IZ6.</title>
        <authorList>
            <person name="Nakai R."/>
            <person name="Naganuma T."/>
        </authorList>
    </citation>
    <scope>NUCLEOTIDE SEQUENCE [LARGE SCALE GENOMIC DNA]</scope>
    <source>
        <strain evidence="3 4">IZ6</strain>
    </source>
</reference>
<feature type="domain" description="TadE-like" evidence="2">
    <location>
        <begin position="21"/>
        <end position="51"/>
    </location>
</feature>
<keyword evidence="1" id="KW-0472">Membrane</keyword>
<keyword evidence="1" id="KW-0812">Transmembrane</keyword>
<organism evidence="3 4">
    <name type="scientific">Terrihabitans soli</name>
    <dbReference type="NCBI Taxonomy" id="708113"/>
    <lineage>
        <taxon>Bacteria</taxon>
        <taxon>Pseudomonadati</taxon>
        <taxon>Pseudomonadota</taxon>
        <taxon>Alphaproteobacteria</taxon>
        <taxon>Hyphomicrobiales</taxon>
        <taxon>Terrihabitans</taxon>
    </lineage>
</organism>
<evidence type="ECO:0000256" key="1">
    <source>
        <dbReference type="SAM" id="Phobius"/>
    </source>
</evidence>
<accession>A0A6S6QSH5</accession>
<sequence>MRLLANVFKTLERFCADRSAVSAVEFALILPVLILMLLGSFDITRAVDAKNKSVLLSRTVTDLITQESDGVSKTELANIITASKFILYPYPDSTNVLTVNIENLVRVSETPLKYEIDWAYTSGTTPTSSSTNKQTTTLIEGESGVRTKVTYTYKMKFIGMLTKNIGLSEITLNSTITMAPRWGMAVGAAGW</sequence>
<evidence type="ECO:0000313" key="3">
    <source>
        <dbReference type="EMBL" id="BCJ92039.1"/>
    </source>
</evidence>
<name>A0A6S6QSH5_9HYPH</name>
<dbReference type="AlphaFoldDB" id="A0A6S6QSH5"/>
<evidence type="ECO:0000259" key="2">
    <source>
        <dbReference type="Pfam" id="PF07811"/>
    </source>
</evidence>
<dbReference type="KEGG" id="tso:IZ6_27740"/>
<dbReference type="RefSeq" id="WP_222875643.1">
    <property type="nucleotide sequence ID" value="NZ_AP023361.1"/>
</dbReference>
<dbReference type="EMBL" id="AP023361">
    <property type="protein sequence ID" value="BCJ92039.1"/>
    <property type="molecule type" value="Genomic_DNA"/>
</dbReference>
<dbReference type="InterPro" id="IPR012495">
    <property type="entry name" value="TadE-like_dom"/>
</dbReference>
<feature type="transmembrane region" description="Helical" evidence="1">
    <location>
        <begin position="20"/>
        <end position="41"/>
    </location>
</feature>
<evidence type="ECO:0000313" key="4">
    <source>
        <dbReference type="Proteomes" id="UP000515317"/>
    </source>
</evidence>
<gene>
    <name evidence="3" type="ORF">IZ6_27740</name>
</gene>
<dbReference type="Proteomes" id="UP000515317">
    <property type="component" value="Chromosome"/>
</dbReference>